<dbReference type="PANTHER" id="PTHR11740">
    <property type="entry name" value="CASEIN KINASE II SUBUNIT BETA"/>
    <property type="match status" value="1"/>
</dbReference>
<dbReference type="PROSITE" id="PS01101">
    <property type="entry name" value="CK2_BETA"/>
    <property type="match status" value="1"/>
</dbReference>
<dbReference type="PRINTS" id="PR00472">
    <property type="entry name" value="CASNKINASEII"/>
</dbReference>
<sequence>MSENNSSEEFETWVSNFCSLYGHDYFVEVAPEFIEDDFNLTGLSSIVPFYREALDMILDFEPEKPISVNDLPLVQHSAELLYGLIHSRYILTKQGLQAMVEKYEKKQFGTCPRYYCEGMHLLPIGRHDQPGVETVRLYCPSCFDLYLPNSSRYLNIDGAFFGTTFPGLFIKIFNEIENQIKQRNKKQYDLKIFGFKIHELSPVGSRMKWLRKVPRTKEELDELKTCEYQIANNLGQESEDDEGEHIDDDNEDDEDGEDVEMVR</sequence>
<reference evidence="5 6" key="1">
    <citation type="journal article" date="2016" name="Proc. Natl. Acad. Sci. U.S.A.">
        <title>Comparative genomics of biotechnologically important yeasts.</title>
        <authorList>
            <person name="Riley R."/>
            <person name="Haridas S."/>
            <person name="Wolfe K.H."/>
            <person name="Lopes M.R."/>
            <person name="Hittinger C.T."/>
            <person name="Goeker M."/>
            <person name="Salamov A.A."/>
            <person name="Wisecaver J.H."/>
            <person name="Long T.M."/>
            <person name="Calvey C.H."/>
            <person name="Aerts A.L."/>
            <person name="Barry K.W."/>
            <person name="Choi C."/>
            <person name="Clum A."/>
            <person name="Coughlan A.Y."/>
            <person name="Deshpande S."/>
            <person name="Douglass A.P."/>
            <person name="Hanson S.J."/>
            <person name="Klenk H.-P."/>
            <person name="LaButti K.M."/>
            <person name="Lapidus A."/>
            <person name="Lindquist E.A."/>
            <person name="Lipzen A.M."/>
            <person name="Meier-Kolthoff J.P."/>
            <person name="Ohm R.A."/>
            <person name="Otillar R.P."/>
            <person name="Pangilinan J.L."/>
            <person name="Peng Y."/>
            <person name="Rokas A."/>
            <person name="Rosa C.A."/>
            <person name="Scheuner C."/>
            <person name="Sibirny A.A."/>
            <person name="Slot J.C."/>
            <person name="Stielow J.B."/>
            <person name="Sun H."/>
            <person name="Kurtzman C.P."/>
            <person name="Blackwell M."/>
            <person name="Grigoriev I.V."/>
            <person name="Jeffries T.W."/>
        </authorList>
    </citation>
    <scope>NUCLEOTIDE SEQUENCE [LARGE SCALE GENOMIC DNA]</scope>
    <source>
        <strain evidence="6">ATCC 58044 / CBS 1984 / NCYC 433 / NRRL Y-366-8</strain>
    </source>
</reference>
<gene>
    <name evidence="5" type="ORF">WICANDRAFT_93998</name>
</gene>
<dbReference type="SMART" id="SM01085">
    <property type="entry name" value="CK_II_beta"/>
    <property type="match status" value="1"/>
</dbReference>
<protein>
    <recommendedName>
        <fullName evidence="3">Casein kinase II subunit beta</fullName>
        <shortName evidence="3">CK II beta</shortName>
    </recommendedName>
</protein>
<dbReference type="GO" id="GO:0032545">
    <property type="term" value="C:CURI complex"/>
    <property type="evidence" value="ECO:0007669"/>
    <property type="project" value="EnsemblFungi"/>
</dbReference>
<dbReference type="GO" id="GO:0006356">
    <property type="term" value="P:regulation of transcription by RNA polymerase I"/>
    <property type="evidence" value="ECO:0007669"/>
    <property type="project" value="EnsemblFungi"/>
</dbReference>
<evidence type="ECO:0000256" key="4">
    <source>
        <dbReference type="SAM" id="MobiDB-lite"/>
    </source>
</evidence>
<dbReference type="GO" id="GO:0005737">
    <property type="term" value="C:cytoplasm"/>
    <property type="evidence" value="ECO:0007669"/>
    <property type="project" value="TreeGrafter"/>
</dbReference>
<feature type="compositionally biased region" description="Acidic residues" evidence="4">
    <location>
        <begin position="237"/>
        <end position="263"/>
    </location>
</feature>
<dbReference type="GO" id="GO:0042790">
    <property type="term" value="P:nucleolar large rRNA transcription by RNA polymerase I"/>
    <property type="evidence" value="ECO:0007669"/>
    <property type="project" value="EnsemblFungi"/>
</dbReference>
<dbReference type="OrthoDB" id="2275560at2759"/>
<dbReference type="STRING" id="683960.A0A1E3P0U7"/>
<dbReference type="InterPro" id="IPR016149">
    <property type="entry name" value="Casein_kin_II_reg-sub_N"/>
</dbReference>
<dbReference type="AlphaFoldDB" id="A0A1E3P0U7"/>
<dbReference type="GeneID" id="30203686"/>
<proteinExistence type="inferred from homology"/>
<comment type="similarity">
    <text evidence="1 3">Belongs to the casein kinase 2 subunit beta family.</text>
</comment>
<dbReference type="InterPro" id="IPR035991">
    <property type="entry name" value="Casein_kinase_II_beta-like"/>
</dbReference>
<dbReference type="EMBL" id="KV454211">
    <property type="protein sequence ID" value="ODQ59106.1"/>
    <property type="molecule type" value="Genomic_DNA"/>
</dbReference>
<dbReference type="Pfam" id="PF01214">
    <property type="entry name" value="CK_II_beta"/>
    <property type="match status" value="1"/>
</dbReference>
<dbReference type="Gene3D" id="2.20.25.20">
    <property type="match status" value="1"/>
</dbReference>
<keyword evidence="6" id="KW-1185">Reference proteome</keyword>
<evidence type="ECO:0000256" key="2">
    <source>
        <dbReference type="ARBA" id="ARBA00045899"/>
    </source>
</evidence>
<dbReference type="GO" id="GO:0051726">
    <property type="term" value="P:regulation of cell cycle"/>
    <property type="evidence" value="ECO:0007669"/>
    <property type="project" value="EnsemblFungi"/>
</dbReference>
<dbReference type="GO" id="GO:0034456">
    <property type="term" value="C:UTP-C complex"/>
    <property type="evidence" value="ECO:0007669"/>
    <property type="project" value="EnsemblFungi"/>
</dbReference>
<dbReference type="Proteomes" id="UP000094112">
    <property type="component" value="Unassembled WGS sequence"/>
</dbReference>
<evidence type="ECO:0000256" key="3">
    <source>
        <dbReference type="RuleBase" id="RU361268"/>
    </source>
</evidence>
<evidence type="ECO:0000313" key="5">
    <source>
        <dbReference type="EMBL" id="ODQ59106.1"/>
    </source>
</evidence>
<comment type="subunit">
    <text evidence="3">Tetramer of two alpha and two beta subunits.</text>
</comment>
<dbReference type="GO" id="GO:0060962">
    <property type="term" value="P:regulation of ribosomal protein gene transcription by RNA polymerase II"/>
    <property type="evidence" value="ECO:0007669"/>
    <property type="project" value="EnsemblFungi"/>
</dbReference>
<dbReference type="GO" id="GO:0006359">
    <property type="term" value="P:regulation of transcription by RNA polymerase III"/>
    <property type="evidence" value="ECO:0007669"/>
    <property type="project" value="EnsemblFungi"/>
</dbReference>
<dbReference type="GO" id="GO:0005956">
    <property type="term" value="C:protein kinase CK2 complex"/>
    <property type="evidence" value="ECO:0007669"/>
    <property type="project" value="UniProtKB-UniRule"/>
</dbReference>
<feature type="region of interest" description="Disordered" evidence="4">
    <location>
        <begin position="231"/>
        <end position="263"/>
    </location>
</feature>
<dbReference type="FunFam" id="1.10.1820.10:FF:000005">
    <property type="entry name" value="Casein kinase II subunit beta"/>
    <property type="match status" value="1"/>
</dbReference>
<organism evidence="5 6">
    <name type="scientific">Wickerhamomyces anomalus (strain ATCC 58044 / CBS 1984 / NCYC 433 / NRRL Y-366-8)</name>
    <name type="common">Yeast</name>
    <name type="synonym">Hansenula anomala</name>
    <dbReference type="NCBI Taxonomy" id="683960"/>
    <lineage>
        <taxon>Eukaryota</taxon>
        <taxon>Fungi</taxon>
        <taxon>Dikarya</taxon>
        <taxon>Ascomycota</taxon>
        <taxon>Saccharomycotina</taxon>
        <taxon>Saccharomycetes</taxon>
        <taxon>Phaffomycetales</taxon>
        <taxon>Wickerhamomycetaceae</taxon>
        <taxon>Wickerhamomyces</taxon>
    </lineage>
</organism>
<dbReference type="GO" id="GO:0006974">
    <property type="term" value="P:DNA damage response"/>
    <property type="evidence" value="ECO:0007669"/>
    <property type="project" value="EnsemblFungi"/>
</dbReference>
<dbReference type="Gene3D" id="1.10.1820.10">
    <property type="entry name" value="protein kinase ck2 holoenzyme, chain C, domain 1"/>
    <property type="match status" value="1"/>
</dbReference>
<dbReference type="InterPro" id="IPR000704">
    <property type="entry name" value="Casein_kinase_II_reg-sub"/>
</dbReference>
<dbReference type="FunFam" id="2.20.25.20:FF:000001">
    <property type="entry name" value="Casein kinase II subunit beta"/>
    <property type="match status" value="1"/>
</dbReference>
<dbReference type="RefSeq" id="XP_019038313.1">
    <property type="nucleotide sequence ID" value="XM_019186440.1"/>
</dbReference>
<evidence type="ECO:0000313" key="6">
    <source>
        <dbReference type="Proteomes" id="UP000094112"/>
    </source>
</evidence>
<dbReference type="GO" id="GO:0032040">
    <property type="term" value="C:small-subunit processome"/>
    <property type="evidence" value="ECO:0007669"/>
    <property type="project" value="EnsemblFungi"/>
</dbReference>
<evidence type="ECO:0000256" key="1">
    <source>
        <dbReference type="ARBA" id="ARBA00006941"/>
    </source>
</evidence>
<dbReference type="GO" id="GO:0005654">
    <property type="term" value="C:nucleoplasm"/>
    <property type="evidence" value="ECO:0007669"/>
    <property type="project" value="UniProtKB-ARBA"/>
</dbReference>
<name>A0A1E3P0U7_WICAA</name>
<comment type="function">
    <text evidence="2 3">Regulatory subunit of casein kinase II/CK2. As part of the kinase complex regulates the basal catalytic activity of the alpha subunit a constitutively active serine/threonine-protein kinase that phosphorylates a large number of substrates containing acidic residues C-terminal to the phosphorylated serine or threonine.</text>
</comment>
<accession>A0A1E3P0U7</accession>
<dbReference type="PANTHER" id="PTHR11740:SF0">
    <property type="entry name" value="CASEIN KINASE II SUBUNIT BETA"/>
    <property type="match status" value="1"/>
</dbReference>
<dbReference type="GO" id="GO:0030291">
    <property type="term" value="F:protein serine/threonine kinase inhibitor activity"/>
    <property type="evidence" value="ECO:0007669"/>
    <property type="project" value="EnsemblFungi"/>
</dbReference>
<dbReference type="SUPFAM" id="SSF57798">
    <property type="entry name" value="Casein kinase II beta subunit"/>
    <property type="match status" value="1"/>
</dbReference>